<dbReference type="GO" id="GO:0005737">
    <property type="term" value="C:cytoplasm"/>
    <property type="evidence" value="ECO:0007669"/>
    <property type="project" value="UniProtKB-SubCell"/>
</dbReference>
<dbReference type="EMBL" id="LVJN01000015">
    <property type="protein sequence ID" value="OSM06961.1"/>
    <property type="molecule type" value="Genomic_DNA"/>
</dbReference>
<keyword evidence="6 8" id="KW-0592">Phosphate transport</keyword>
<dbReference type="PANTHER" id="PTHR42930:SF3">
    <property type="entry name" value="PHOSPHATE-SPECIFIC TRANSPORT SYSTEM ACCESSORY PROTEIN PHOU"/>
    <property type="match status" value="1"/>
</dbReference>
<dbReference type="Pfam" id="PF01895">
    <property type="entry name" value="PhoU"/>
    <property type="match status" value="2"/>
</dbReference>
<comment type="subunit">
    <text evidence="3 8">Homodimer.</text>
</comment>
<evidence type="ECO:0000256" key="5">
    <source>
        <dbReference type="ARBA" id="ARBA00022490"/>
    </source>
</evidence>
<dbReference type="AlphaFoldDB" id="A0A1Y2K884"/>
<evidence type="ECO:0000256" key="4">
    <source>
        <dbReference type="ARBA" id="ARBA00022448"/>
    </source>
</evidence>
<evidence type="ECO:0000313" key="11">
    <source>
        <dbReference type="Proteomes" id="UP000194003"/>
    </source>
</evidence>
<name>A0A1Y2K884_9PROT</name>
<dbReference type="Proteomes" id="UP000194003">
    <property type="component" value="Unassembled WGS sequence"/>
</dbReference>
<comment type="subcellular location">
    <subcellularLocation>
        <location evidence="1 8">Cytoplasm</location>
    </subcellularLocation>
</comment>
<dbReference type="GO" id="GO:0045936">
    <property type="term" value="P:negative regulation of phosphate metabolic process"/>
    <property type="evidence" value="ECO:0007669"/>
    <property type="project" value="InterPro"/>
</dbReference>
<dbReference type="InterPro" id="IPR026022">
    <property type="entry name" value="PhoU_dom"/>
</dbReference>
<dbReference type="GO" id="GO:0006817">
    <property type="term" value="P:phosphate ion transport"/>
    <property type="evidence" value="ECO:0007669"/>
    <property type="project" value="UniProtKB-KW"/>
</dbReference>
<evidence type="ECO:0000313" key="10">
    <source>
        <dbReference type="EMBL" id="OSM06961.1"/>
    </source>
</evidence>
<sequence length="241" mass="26702">MGGMVGSQHTVKSYDDELAELSQGVSKLLERTHHQFEFALKALKTCDLSLVAKALELEDQVDAEEARVDHQAVRMIATRQPMGQDLRNIVSAMRGAPHLERIGDLSVNIAKRAEIVCTCASDAERAPLIAVGERLIDAFDALGHALNDADPESARKVWREDAEVDRLYTNAFEILLRFAANISEPRQANAAAHMICIARDMERIGDHLTDLAEDIHYGVTGDLIEGRRPKADESRRLTLKP</sequence>
<comment type="function">
    <text evidence="7 8">Plays a role in the regulation of phosphate uptake.</text>
</comment>
<dbReference type="FunFam" id="1.20.58.220:FF:000004">
    <property type="entry name" value="Phosphate-specific transport system accessory protein PhoU"/>
    <property type="match status" value="1"/>
</dbReference>
<evidence type="ECO:0000256" key="2">
    <source>
        <dbReference type="ARBA" id="ARBA00008107"/>
    </source>
</evidence>
<dbReference type="Gene3D" id="1.20.58.220">
    <property type="entry name" value="Phosphate transport system protein phou homolog 2, domain 2"/>
    <property type="match status" value="1"/>
</dbReference>
<organism evidence="10 11">
    <name type="scientific">Magnetofaba australis IT-1</name>
    <dbReference type="NCBI Taxonomy" id="1434232"/>
    <lineage>
        <taxon>Bacteria</taxon>
        <taxon>Pseudomonadati</taxon>
        <taxon>Pseudomonadota</taxon>
        <taxon>Magnetococcia</taxon>
        <taxon>Magnetococcales</taxon>
        <taxon>Magnetococcaceae</taxon>
        <taxon>Magnetofaba</taxon>
    </lineage>
</organism>
<protein>
    <recommendedName>
        <fullName evidence="8">Phosphate-specific transport system accessory protein PhoU</fullName>
    </recommendedName>
</protein>
<keyword evidence="11" id="KW-1185">Reference proteome</keyword>
<gene>
    <name evidence="10" type="ORF">MAIT1_00148</name>
</gene>
<keyword evidence="5 8" id="KW-0963">Cytoplasm</keyword>
<evidence type="ECO:0000256" key="6">
    <source>
        <dbReference type="ARBA" id="ARBA00022592"/>
    </source>
</evidence>
<dbReference type="STRING" id="1434232.MAIT1_00148"/>
<evidence type="ECO:0000256" key="7">
    <source>
        <dbReference type="ARBA" id="ARBA00056181"/>
    </source>
</evidence>
<dbReference type="InterPro" id="IPR038078">
    <property type="entry name" value="PhoU-like_sf"/>
</dbReference>
<reference evidence="10 11" key="1">
    <citation type="journal article" date="2016" name="BMC Genomics">
        <title>Combined genomic and structural analyses of a cultured magnetotactic bacterium reveals its niche adaptation to a dynamic environment.</title>
        <authorList>
            <person name="Araujo A.C."/>
            <person name="Morillo V."/>
            <person name="Cypriano J."/>
            <person name="Teixeira L.C."/>
            <person name="Leao P."/>
            <person name="Lyra S."/>
            <person name="Almeida L.G."/>
            <person name="Bazylinski D.A."/>
            <person name="Vasconcellos A.T."/>
            <person name="Abreu F."/>
            <person name="Lins U."/>
        </authorList>
    </citation>
    <scope>NUCLEOTIDE SEQUENCE [LARGE SCALE GENOMIC DNA]</scope>
    <source>
        <strain evidence="10 11">IT-1</strain>
    </source>
</reference>
<dbReference type="PIRSF" id="PIRSF003107">
    <property type="entry name" value="PhoU"/>
    <property type="match status" value="1"/>
</dbReference>
<dbReference type="SUPFAM" id="SSF109755">
    <property type="entry name" value="PhoU-like"/>
    <property type="match status" value="1"/>
</dbReference>
<feature type="domain" description="PhoU" evidence="9">
    <location>
        <begin position="26"/>
        <end position="112"/>
    </location>
</feature>
<dbReference type="NCBIfam" id="TIGR02135">
    <property type="entry name" value="phoU_full"/>
    <property type="match status" value="1"/>
</dbReference>
<dbReference type="GO" id="GO:0030643">
    <property type="term" value="P:intracellular phosphate ion homeostasis"/>
    <property type="evidence" value="ECO:0007669"/>
    <property type="project" value="InterPro"/>
</dbReference>
<accession>A0A1Y2K884</accession>
<evidence type="ECO:0000259" key="9">
    <source>
        <dbReference type="Pfam" id="PF01895"/>
    </source>
</evidence>
<comment type="caution">
    <text evidence="10">The sequence shown here is derived from an EMBL/GenBank/DDBJ whole genome shotgun (WGS) entry which is preliminary data.</text>
</comment>
<evidence type="ECO:0000256" key="1">
    <source>
        <dbReference type="ARBA" id="ARBA00004496"/>
    </source>
</evidence>
<dbReference type="PANTHER" id="PTHR42930">
    <property type="entry name" value="PHOSPHATE-SPECIFIC TRANSPORT SYSTEM ACCESSORY PROTEIN PHOU"/>
    <property type="match status" value="1"/>
</dbReference>
<evidence type="ECO:0000256" key="3">
    <source>
        <dbReference type="ARBA" id="ARBA00011738"/>
    </source>
</evidence>
<dbReference type="InterPro" id="IPR028366">
    <property type="entry name" value="PhoU"/>
</dbReference>
<feature type="domain" description="PhoU" evidence="9">
    <location>
        <begin position="132"/>
        <end position="215"/>
    </location>
</feature>
<keyword evidence="4 8" id="KW-0813">Transport</keyword>
<proteinExistence type="inferred from homology"/>
<comment type="similarity">
    <text evidence="2 8">Belongs to the PhoU family.</text>
</comment>
<evidence type="ECO:0000256" key="8">
    <source>
        <dbReference type="PIRNR" id="PIRNR003107"/>
    </source>
</evidence>